<dbReference type="OrthoDB" id="9776971at2"/>
<dbReference type="GO" id="GO:0000272">
    <property type="term" value="P:polysaccharide catabolic process"/>
    <property type="evidence" value="ECO:0007669"/>
    <property type="project" value="InterPro"/>
</dbReference>
<dbReference type="Pfam" id="PF00150">
    <property type="entry name" value="Cellulase"/>
    <property type="match status" value="1"/>
</dbReference>
<proteinExistence type="inferred from homology"/>
<evidence type="ECO:0000259" key="5">
    <source>
        <dbReference type="Pfam" id="PF00150"/>
    </source>
</evidence>
<accession>A0A3M4M8K5</accession>
<feature type="chain" id="PRO_5018095098" evidence="4">
    <location>
        <begin position="28"/>
        <end position="438"/>
    </location>
</feature>
<evidence type="ECO:0000313" key="7">
    <source>
        <dbReference type="Proteomes" id="UP000277236"/>
    </source>
</evidence>
<keyword evidence="2 3" id="KW-0326">Glycosidase</keyword>
<protein>
    <submittedName>
        <fullName evidence="6">Glycoside hydrolase protein</fullName>
    </submittedName>
</protein>
<reference evidence="6 7" key="1">
    <citation type="submission" date="2018-08" db="EMBL/GenBank/DDBJ databases">
        <title>Recombination of ecologically and evolutionarily significant loci maintains genetic cohesion in the Pseudomonas syringae species complex.</title>
        <authorList>
            <person name="Dillon M."/>
            <person name="Thakur S."/>
            <person name="Almeida R.N.D."/>
            <person name="Weir B.S."/>
            <person name="Guttman D.S."/>
        </authorList>
    </citation>
    <scope>NUCLEOTIDE SEQUENCE [LARGE SCALE GENOMIC DNA]</scope>
    <source>
        <strain evidence="6 7">ICMP 3353</strain>
    </source>
</reference>
<evidence type="ECO:0000256" key="1">
    <source>
        <dbReference type="ARBA" id="ARBA00022801"/>
    </source>
</evidence>
<dbReference type="PANTHER" id="PTHR12631:SF10">
    <property type="entry name" value="BETA-XYLOSIDASE-LIKE PROTEIN-RELATED"/>
    <property type="match status" value="1"/>
</dbReference>
<feature type="domain" description="Glycoside hydrolase family 5" evidence="5">
    <location>
        <begin position="47"/>
        <end position="279"/>
    </location>
</feature>
<dbReference type="InterPro" id="IPR017853">
    <property type="entry name" value="GH"/>
</dbReference>
<dbReference type="GO" id="GO:0004553">
    <property type="term" value="F:hydrolase activity, hydrolyzing O-glycosyl compounds"/>
    <property type="evidence" value="ECO:0007669"/>
    <property type="project" value="InterPro"/>
</dbReference>
<dbReference type="InterPro" id="IPR051923">
    <property type="entry name" value="Glycosyl_Hydrolase_39"/>
</dbReference>
<dbReference type="Proteomes" id="UP000277236">
    <property type="component" value="Unassembled WGS sequence"/>
</dbReference>
<dbReference type="PANTHER" id="PTHR12631">
    <property type="entry name" value="ALPHA-L-IDURONIDASE"/>
    <property type="match status" value="1"/>
</dbReference>
<evidence type="ECO:0000256" key="2">
    <source>
        <dbReference type="ARBA" id="ARBA00023295"/>
    </source>
</evidence>
<comment type="similarity">
    <text evidence="3">Belongs to the glycosyl hydrolase 5 (cellulase A) family.</text>
</comment>
<dbReference type="AlphaFoldDB" id="A0A3M4M8K5"/>
<keyword evidence="4" id="KW-0732">Signal</keyword>
<keyword evidence="1 3" id="KW-0378">Hydrolase</keyword>
<dbReference type="RefSeq" id="WP_122314363.1">
    <property type="nucleotide sequence ID" value="NZ_RBRE01000013.1"/>
</dbReference>
<dbReference type="SUPFAM" id="SSF51445">
    <property type="entry name" value="(Trans)glycosidases"/>
    <property type="match status" value="1"/>
</dbReference>
<dbReference type="Gene3D" id="3.20.20.80">
    <property type="entry name" value="Glycosidases"/>
    <property type="match status" value="1"/>
</dbReference>
<dbReference type="InterPro" id="IPR001547">
    <property type="entry name" value="Glyco_hydro_5"/>
</dbReference>
<comment type="caution">
    <text evidence="6">The sequence shown here is derived from an EMBL/GenBank/DDBJ whole genome shotgun (WGS) entry which is preliminary data.</text>
</comment>
<evidence type="ECO:0000256" key="3">
    <source>
        <dbReference type="RuleBase" id="RU361153"/>
    </source>
</evidence>
<name>A0A3M4M8K5_PSECI</name>
<dbReference type="EMBL" id="RBRE01000013">
    <property type="protein sequence ID" value="RMQ50142.1"/>
    <property type="molecule type" value="Genomic_DNA"/>
</dbReference>
<evidence type="ECO:0000256" key="4">
    <source>
        <dbReference type="SAM" id="SignalP"/>
    </source>
</evidence>
<sequence length="438" mass="48522">MQRKSRSWLAIAAVLSSAITLGSAAQASTVLQAPRAVVWKDFLGVNVQFQYFAPEIYKQQMARLDTLGLNWVRLTIHWPIIEPAQDQYNLADLDGAMAAIKSHGYNTLAYLVGSAPFASNSASSAASRDQYPPKDFNVFAARMTALAQRYEHVNNWQVWNEPNIIWLPQADPVAYGNLLTTTATAIRSVLPNKTIVTAGMAYYSQMQHRSGYMLQTLLENGLGSQNIVAAYHPYSEYPEGDSPESQDFLKRANAMNQMLHSNGVAQVWATEWGWSSYNGPVEMQALIGIQGQADYTLRRLALMSAMDFQRIFLFNLSDLDERASARDQGYGLLDLQANPKPVYTALQNFLNITGPRLEPATAPAMNQAPNDLYAVPWTRSDGKRLLMFWSASGSTLNFPQINEGIVHDPLTGSRIPLSGSQGISLALKPSLQILEWNP</sequence>
<organism evidence="6 7">
    <name type="scientific">Pseudomonas cichorii</name>
    <dbReference type="NCBI Taxonomy" id="36746"/>
    <lineage>
        <taxon>Bacteria</taxon>
        <taxon>Pseudomonadati</taxon>
        <taxon>Pseudomonadota</taxon>
        <taxon>Gammaproteobacteria</taxon>
        <taxon>Pseudomonadales</taxon>
        <taxon>Pseudomonadaceae</taxon>
        <taxon>Pseudomonas</taxon>
    </lineage>
</organism>
<feature type="signal peptide" evidence="4">
    <location>
        <begin position="1"/>
        <end position="27"/>
    </location>
</feature>
<gene>
    <name evidence="6" type="ORF">ALQ04_02344</name>
</gene>
<evidence type="ECO:0000313" key="6">
    <source>
        <dbReference type="EMBL" id="RMQ50142.1"/>
    </source>
</evidence>